<dbReference type="PANTHER" id="PTHR22762">
    <property type="entry name" value="ALPHA-GLUCOSIDASE"/>
    <property type="match status" value="1"/>
</dbReference>
<dbReference type="SUPFAM" id="SSF51011">
    <property type="entry name" value="Glycosyl hydrolase domain"/>
    <property type="match status" value="1"/>
</dbReference>
<feature type="domain" description="DUF5110" evidence="4">
    <location>
        <begin position="614"/>
        <end position="684"/>
    </location>
</feature>
<dbReference type="Proteomes" id="UP000215027">
    <property type="component" value="Chromosome I"/>
</dbReference>
<dbReference type="OrthoDB" id="176168at2"/>
<feature type="domain" description="Glycosyl hydrolase family 31 C-terminal" evidence="5">
    <location>
        <begin position="509"/>
        <end position="598"/>
    </location>
</feature>
<dbReference type="Gene3D" id="2.60.40.1180">
    <property type="entry name" value="Golgi alpha-mannosidase II"/>
    <property type="match status" value="2"/>
</dbReference>
<dbReference type="Pfam" id="PF01055">
    <property type="entry name" value="Glyco_hydro_31_2nd"/>
    <property type="match status" value="1"/>
</dbReference>
<organism evidence="6 7">
    <name type="scientific">Candidatus Promineifilum breve</name>
    <dbReference type="NCBI Taxonomy" id="1806508"/>
    <lineage>
        <taxon>Bacteria</taxon>
        <taxon>Bacillati</taxon>
        <taxon>Chloroflexota</taxon>
        <taxon>Ardenticatenia</taxon>
        <taxon>Candidatus Promineifilales</taxon>
        <taxon>Candidatus Promineifilaceae</taxon>
        <taxon>Candidatus Promineifilum</taxon>
    </lineage>
</organism>
<accession>A0A170PJ41</accession>
<name>A0A170PJ41_9CHLR</name>
<comment type="similarity">
    <text evidence="1 2">Belongs to the glycosyl hydrolase 31 family.</text>
</comment>
<evidence type="ECO:0000259" key="3">
    <source>
        <dbReference type="Pfam" id="PF01055"/>
    </source>
</evidence>
<dbReference type="InterPro" id="IPR017853">
    <property type="entry name" value="GH"/>
</dbReference>
<feature type="domain" description="Glycoside hydrolase family 31 TIM barrel" evidence="3">
    <location>
        <begin position="197"/>
        <end position="499"/>
    </location>
</feature>
<evidence type="ECO:0000256" key="2">
    <source>
        <dbReference type="RuleBase" id="RU361185"/>
    </source>
</evidence>
<evidence type="ECO:0000259" key="5">
    <source>
        <dbReference type="Pfam" id="PF21365"/>
    </source>
</evidence>
<dbReference type="GO" id="GO:0090599">
    <property type="term" value="F:alpha-glucosidase activity"/>
    <property type="evidence" value="ECO:0007669"/>
    <property type="project" value="TreeGrafter"/>
</dbReference>
<reference evidence="6" key="1">
    <citation type="submission" date="2016-01" db="EMBL/GenBank/DDBJ databases">
        <authorList>
            <person name="Mcilroy J.S."/>
            <person name="Karst M S."/>
            <person name="Albertsen M."/>
        </authorList>
    </citation>
    <scope>NUCLEOTIDE SEQUENCE</scope>
    <source>
        <strain evidence="6">Cfx-K</strain>
    </source>
</reference>
<dbReference type="EMBL" id="LN890655">
    <property type="protein sequence ID" value="CUS05243.2"/>
    <property type="molecule type" value="Genomic_DNA"/>
</dbReference>
<protein>
    <submittedName>
        <fullName evidence="6">Alpha-glucosidase</fullName>
        <ecNumber evidence="6">3.2.1.-</ecNumber>
    </submittedName>
</protein>
<dbReference type="CDD" id="cd06595">
    <property type="entry name" value="GH31_u1"/>
    <property type="match status" value="1"/>
</dbReference>
<dbReference type="PANTHER" id="PTHR22762:SF89">
    <property type="entry name" value="ALPHA-XYLOSIDASE"/>
    <property type="match status" value="1"/>
</dbReference>
<dbReference type="InterPro" id="IPR000322">
    <property type="entry name" value="Glyco_hydro_31_TIM"/>
</dbReference>
<dbReference type="Pfam" id="PF17137">
    <property type="entry name" value="DUF5110"/>
    <property type="match status" value="1"/>
</dbReference>
<dbReference type="InterPro" id="IPR033403">
    <property type="entry name" value="DUF5110"/>
</dbReference>
<dbReference type="AlphaFoldDB" id="A0A170PJ41"/>
<evidence type="ECO:0000256" key="1">
    <source>
        <dbReference type="ARBA" id="ARBA00007806"/>
    </source>
</evidence>
<evidence type="ECO:0000313" key="7">
    <source>
        <dbReference type="Proteomes" id="UP000215027"/>
    </source>
</evidence>
<evidence type="ECO:0000259" key="4">
    <source>
        <dbReference type="Pfam" id="PF17137"/>
    </source>
</evidence>
<keyword evidence="2 6" id="KW-0378">Hydrolase</keyword>
<proteinExistence type="inferred from homology"/>
<dbReference type="SUPFAM" id="SSF51445">
    <property type="entry name" value="(Trans)glycosidases"/>
    <property type="match status" value="1"/>
</dbReference>
<dbReference type="EC" id="3.2.1.-" evidence="6"/>
<sequence>MTEQPAYTRLTFDPLADPAAVIVAGAARFTVLASRLIRLEYDPAGRFEDRPSQVFWFRRRPVPAFTVEREGERLILTTDHLRLEYAGDDAPFAASTLSITLLPDGPMWRYGDPDTGNLLGTARTLDRVSGATQLEPGLLSRDGWAVVDDSRTLVFDESAWPVDRAADPRVRDLYFFGYGRRYGDALRDYETISGGVPLMPRWVLGNWWSRYWEYRDGELLALMDEFRANDVPLAVCIVDMDWHLVNVGQGISGWTGYTWNREFFPDPAGFFARLHEQGLRTALNLHPALGIRPYEADYAAMAERLGLDPASGVAIPFDIANRRFADAYFEVLHHPQEAIGVDFWWIDWQQGTQTALAGLDPLWQLNHLHFHDLGRDGKRPFIFSRWGGLGNHRYPIGFSGDTVVSWESLDFQPYFTATAANVGYGWWSHDIGGHMQGIEDRELYTRWVQFGVFSPIFRLHSTKNPFHERRPWGYDAEVLHITREVMQLRHALIPYLYTMSRLNETDGIAPVRPMYQDYPDHEAAYACPQQYLFGADLIVAPYTAPADPDTRLARQVVWLPPGDWYHFFSGEYYPGDAWYACYGGLDDVPVFARAGAIIPLGPRVGWGGLDNPAELHLHVFAGADGRFTLYEDDGQTLAYREGAFALSRFEQRWEENRLRLTISPPSGDATVVPAERVYHLHLHGLAAPGEVVVMVDGLSRPLAFEVDEGREVVHLAALSLSASATARITITARAAPLAARRDRTAEKVEQLVKAFRMDSLAKLWLVSRLDELAAAPERLADFGVDVSPAQMRALLETTQGVGAHYVADRAEPHLLVLWNNRESPGFRHHFAQLRPHKWAAHERYGSSWGATPRFRAIRPEGARWRLAVDYFGLHIDNYGPGR</sequence>
<dbReference type="Gene3D" id="3.20.20.80">
    <property type="entry name" value="Glycosidases"/>
    <property type="match status" value="1"/>
</dbReference>
<keyword evidence="2 6" id="KW-0326">Glycosidase</keyword>
<dbReference type="KEGG" id="pbf:CFX0092_A3365"/>
<dbReference type="Pfam" id="PF21365">
    <property type="entry name" value="Glyco_hydro_31_3rd"/>
    <property type="match status" value="1"/>
</dbReference>
<dbReference type="GO" id="GO:0005975">
    <property type="term" value="P:carbohydrate metabolic process"/>
    <property type="evidence" value="ECO:0007669"/>
    <property type="project" value="InterPro"/>
</dbReference>
<dbReference type="GO" id="GO:0006491">
    <property type="term" value="P:N-glycan processing"/>
    <property type="evidence" value="ECO:0007669"/>
    <property type="project" value="TreeGrafter"/>
</dbReference>
<keyword evidence="7" id="KW-1185">Reference proteome</keyword>
<evidence type="ECO:0000313" key="6">
    <source>
        <dbReference type="EMBL" id="CUS05243.2"/>
    </source>
</evidence>
<dbReference type="InterPro" id="IPR013780">
    <property type="entry name" value="Glyco_hydro_b"/>
</dbReference>
<dbReference type="InterPro" id="IPR048395">
    <property type="entry name" value="Glyco_hydro_31_C"/>
</dbReference>
<gene>
    <name evidence="6" type="ORF">CFX0092_A3365</name>
</gene>
<dbReference type="RefSeq" id="WP_095044481.1">
    <property type="nucleotide sequence ID" value="NZ_LN890655.1"/>
</dbReference>